<evidence type="ECO:0000256" key="3">
    <source>
        <dbReference type="ARBA" id="ARBA00022692"/>
    </source>
</evidence>
<feature type="transmembrane region" description="Helical" evidence="7">
    <location>
        <begin position="115"/>
        <end position="134"/>
    </location>
</feature>
<evidence type="ECO:0000256" key="1">
    <source>
        <dbReference type="ARBA" id="ARBA00004141"/>
    </source>
</evidence>
<dbReference type="STRING" id="945553.A0A0D2L0N8"/>
<feature type="transmembrane region" description="Helical" evidence="7">
    <location>
        <begin position="456"/>
        <end position="477"/>
    </location>
</feature>
<feature type="transmembrane region" description="Helical" evidence="7">
    <location>
        <begin position="283"/>
        <end position="302"/>
    </location>
</feature>
<evidence type="ECO:0000256" key="6">
    <source>
        <dbReference type="ARBA" id="ARBA00023136"/>
    </source>
</evidence>
<feature type="transmembrane region" description="Helical" evidence="7">
    <location>
        <begin position="48"/>
        <end position="69"/>
    </location>
</feature>
<keyword evidence="5 7" id="KW-1133">Transmembrane helix</keyword>
<dbReference type="GO" id="GO:0016020">
    <property type="term" value="C:membrane"/>
    <property type="evidence" value="ECO:0007669"/>
    <property type="project" value="UniProtKB-SubCell"/>
</dbReference>
<comment type="subcellular location">
    <subcellularLocation>
        <location evidence="1">Membrane</location>
        <topology evidence="1">Multi-pass membrane protein</topology>
    </subcellularLocation>
</comment>
<dbReference type="InterPro" id="IPR050524">
    <property type="entry name" value="APC_YAT"/>
</dbReference>
<feature type="transmembrane region" description="Helical" evidence="7">
    <location>
        <begin position="379"/>
        <end position="401"/>
    </location>
</feature>
<evidence type="ECO:0000256" key="2">
    <source>
        <dbReference type="ARBA" id="ARBA00022448"/>
    </source>
</evidence>
<reference evidence="10" key="1">
    <citation type="submission" date="2014-04" db="EMBL/GenBank/DDBJ databases">
        <title>Evolutionary Origins and Diversification of the Mycorrhizal Mutualists.</title>
        <authorList>
            <consortium name="DOE Joint Genome Institute"/>
            <consortium name="Mycorrhizal Genomics Consortium"/>
            <person name="Kohler A."/>
            <person name="Kuo A."/>
            <person name="Nagy L.G."/>
            <person name="Floudas D."/>
            <person name="Copeland A."/>
            <person name="Barry K.W."/>
            <person name="Cichocki N."/>
            <person name="Veneault-Fourrey C."/>
            <person name="LaButti K."/>
            <person name="Lindquist E.A."/>
            <person name="Lipzen A."/>
            <person name="Lundell T."/>
            <person name="Morin E."/>
            <person name="Murat C."/>
            <person name="Riley R."/>
            <person name="Ohm R."/>
            <person name="Sun H."/>
            <person name="Tunlid A."/>
            <person name="Henrissat B."/>
            <person name="Grigoriev I.V."/>
            <person name="Hibbett D.S."/>
            <person name="Martin F."/>
        </authorList>
    </citation>
    <scope>NUCLEOTIDE SEQUENCE [LARGE SCALE GENOMIC DNA]</scope>
    <source>
        <strain evidence="10">FD-334 SS-4</strain>
    </source>
</reference>
<feature type="transmembrane region" description="Helical" evidence="7">
    <location>
        <begin position="489"/>
        <end position="508"/>
    </location>
</feature>
<feature type="transmembrane region" description="Helical" evidence="7">
    <location>
        <begin position="413"/>
        <end position="436"/>
    </location>
</feature>
<evidence type="ECO:0000259" key="8">
    <source>
        <dbReference type="Pfam" id="PF00324"/>
    </source>
</evidence>
<dbReference type="OrthoDB" id="10062876at2759"/>
<dbReference type="PIRSF" id="PIRSF006060">
    <property type="entry name" value="AA_transporter"/>
    <property type="match status" value="1"/>
</dbReference>
<keyword evidence="3 7" id="KW-0812">Transmembrane</keyword>
<evidence type="ECO:0000313" key="10">
    <source>
        <dbReference type="Proteomes" id="UP000054270"/>
    </source>
</evidence>
<dbReference type="PANTHER" id="PTHR43341:SF9">
    <property type="entry name" value="DICARBOXYLIC AMINO ACID PERMEASE"/>
    <property type="match status" value="1"/>
</dbReference>
<evidence type="ECO:0000256" key="4">
    <source>
        <dbReference type="ARBA" id="ARBA00022970"/>
    </source>
</evidence>
<evidence type="ECO:0000313" key="9">
    <source>
        <dbReference type="EMBL" id="KJA20197.1"/>
    </source>
</evidence>
<sequence>MSSDGKPSGKALDDHEKSFTSADEYCDDNFNEPMAEETLHRGLKARQISMIALGGAVGTGLIIGSGTALVRGGPLGLLLGYSYVGFVCYLVMGSLGEMAAFLPHKKGFAGYATRFVDPALGFALGWNYLLKYLIVTPNNINAAGVVVQYWTRSVHIAIWMVIFIAFILAINLLGVRVFGELEFWFSGIKVVALIGLLLMGIIIDLGGNPIHDRIGFRYWRAPDGPMGTYLLSQVHNTKTAIFLGFWAVMTNALFAFIGTELIGVTVGEAENPRKNIPIAIRRTFWRILIFYIGGVFVIGLIVPSTNQSLFTATKSKTGAAASPFVVATTLVGIKVLNHIINAAILIFVLSAANSDLYIGSRTLYGLAIEGKAPAIFRKVNRLGVPWPALLFCTAFCSLVFLNVQSSGAKVFGWFVNLVSAFGALTWMCIVFSHIRFMKALKARGMSRDDLPYKAPFQPWGSWFALISTGIITIFKGFDTFLPFNTANFITSYIALPTFFFLWLGYKLFYRTTVIPIDKVDLVTGIRAIEEEEKRYLEQETEKGPRTLPQRIWDSL</sequence>
<feature type="transmembrane region" description="Helical" evidence="7">
    <location>
        <begin position="240"/>
        <end position="262"/>
    </location>
</feature>
<feature type="transmembrane region" description="Helical" evidence="7">
    <location>
        <begin position="154"/>
        <end position="174"/>
    </location>
</feature>
<protein>
    <recommendedName>
        <fullName evidence="8">Amino acid permease/ SLC12A domain-containing protein</fullName>
    </recommendedName>
</protein>
<proteinExistence type="predicted"/>
<name>A0A0D2L0N8_HYPSF</name>
<dbReference type="Gene3D" id="1.20.1740.10">
    <property type="entry name" value="Amino acid/polyamine transporter I"/>
    <property type="match status" value="1"/>
</dbReference>
<gene>
    <name evidence="9" type="ORF">HYPSUDRAFT_43308</name>
</gene>
<accession>A0A0D2L0N8</accession>
<keyword evidence="4" id="KW-0029">Amino-acid transport</keyword>
<organism evidence="9 10">
    <name type="scientific">Hypholoma sublateritium (strain FD-334 SS-4)</name>
    <dbReference type="NCBI Taxonomy" id="945553"/>
    <lineage>
        <taxon>Eukaryota</taxon>
        <taxon>Fungi</taxon>
        <taxon>Dikarya</taxon>
        <taxon>Basidiomycota</taxon>
        <taxon>Agaricomycotina</taxon>
        <taxon>Agaricomycetes</taxon>
        <taxon>Agaricomycetidae</taxon>
        <taxon>Agaricales</taxon>
        <taxon>Agaricineae</taxon>
        <taxon>Strophariaceae</taxon>
        <taxon>Hypholoma</taxon>
    </lineage>
</organism>
<dbReference type="OMA" id="FWSVMVN"/>
<feature type="transmembrane region" description="Helical" evidence="7">
    <location>
        <begin position="81"/>
        <end position="103"/>
    </location>
</feature>
<feature type="domain" description="Amino acid permease/ SLC12A" evidence="8">
    <location>
        <begin position="48"/>
        <end position="512"/>
    </location>
</feature>
<keyword evidence="2" id="KW-0813">Transport</keyword>
<dbReference type="GO" id="GO:0015171">
    <property type="term" value="F:amino acid transmembrane transporter activity"/>
    <property type="evidence" value="ECO:0007669"/>
    <property type="project" value="TreeGrafter"/>
</dbReference>
<feature type="transmembrane region" description="Helical" evidence="7">
    <location>
        <begin position="181"/>
        <end position="203"/>
    </location>
</feature>
<evidence type="ECO:0000256" key="5">
    <source>
        <dbReference type="ARBA" id="ARBA00022989"/>
    </source>
</evidence>
<dbReference type="EMBL" id="KN817569">
    <property type="protein sequence ID" value="KJA20197.1"/>
    <property type="molecule type" value="Genomic_DNA"/>
</dbReference>
<dbReference type="Proteomes" id="UP000054270">
    <property type="component" value="Unassembled WGS sequence"/>
</dbReference>
<evidence type="ECO:0000256" key="7">
    <source>
        <dbReference type="SAM" id="Phobius"/>
    </source>
</evidence>
<dbReference type="AlphaFoldDB" id="A0A0D2L0N8"/>
<dbReference type="InterPro" id="IPR004841">
    <property type="entry name" value="AA-permease/SLC12A_dom"/>
</dbReference>
<dbReference type="Pfam" id="PF00324">
    <property type="entry name" value="AA_permease"/>
    <property type="match status" value="1"/>
</dbReference>
<dbReference type="FunFam" id="1.20.1740.10:FF:000006">
    <property type="entry name" value="General amino acid permease"/>
    <property type="match status" value="1"/>
</dbReference>
<dbReference type="PANTHER" id="PTHR43341">
    <property type="entry name" value="AMINO ACID PERMEASE"/>
    <property type="match status" value="1"/>
</dbReference>
<keyword evidence="10" id="KW-1185">Reference proteome</keyword>
<keyword evidence="6 7" id="KW-0472">Membrane</keyword>